<dbReference type="eggNOG" id="COG1287">
    <property type="taxonomic scope" value="Bacteria"/>
</dbReference>
<feature type="transmembrane region" description="Helical" evidence="1">
    <location>
        <begin position="186"/>
        <end position="202"/>
    </location>
</feature>
<keyword evidence="3" id="KW-1185">Reference proteome</keyword>
<reference evidence="3" key="1">
    <citation type="submission" date="2015-07" db="EMBL/GenBank/DDBJ databases">
        <title>Near-Complete Genome Sequence of the Cellulolytic Bacterium Bacteroides (Pseudobacteroides) cellulosolvens ATCC 35603.</title>
        <authorList>
            <person name="Dassa B."/>
            <person name="Utturkar S.M."/>
            <person name="Klingeman D.M."/>
            <person name="Hurt R.A."/>
            <person name="Keller M."/>
            <person name="Xu J."/>
            <person name="Reddy Y.H.K."/>
            <person name="Borovok I."/>
            <person name="Grinberg I.R."/>
            <person name="Lamed R."/>
            <person name="Zhivin O."/>
            <person name="Bayer E.A."/>
            <person name="Brown S.D."/>
        </authorList>
    </citation>
    <scope>NUCLEOTIDE SEQUENCE [LARGE SCALE GENOMIC DNA]</scope>
    <source>
        <strain evidence="3">DSM 2933</strain>
    </source>
</reference>
<dbReference type="STRING" id="398512.Bccel_2103"/>
<dbReference type="RefSeq" id="WP_036947081.1">
    <property type="nucleotide sequence ID" value="NZ_KN050764.1"/>
</dbReference>
<gene>
    <name evidence="2" type="ORF">Bccel_2103</name>
</gene>
<feature type="transmembrane region" description="Helical" evidence="1">
    <location>
        <begin position="292"/>
        <end position="313"/>
    </location>
</feature>
<feature type="transmembrane region" description="Helical" evidence="1">
    <location>
        <begin position="325"/>
        <end position="352"/>
    </location>
</feature>
<comment type="caution">
    <text evidence="2">The sequence shown here is derived from an EMBL/GenBank/DDBJ whole genome shotgun (WGS) entry which is preliminary data.</text>
</comment>
<keyword evidence="1" id="KW-0472">Membrane</keyword>
<feature type="transmembrane region" description="Helical" evidence="1">
    <location>
        <begin position="390"/>
        <end position="408"/>
    </location>
</feature>
<feature type="transmembrane region" description="Helical" evidence="1">
    <location>
        <begin position="138"/>
        <end position="156"/>
    </location>
</feature>
<proteinExistence type="predicted"/>
<protein>
    <recommendedName>
        <fullName evidence="4">Glycosyltransferase RgtA/B/C/D-like domain-containing protein</fullName>
    </recommendedName>
</protein>
<evidence type="ECO:0008006" key="4">
    <source>
        <dbReference type="Google" id="ProtNLM"/>
    </source>
</evidence>
<organism evidence="2 3">
    <name type="scientific">Pseudobacteroides cellulosolvens ATCC 35603 = DSM 2933</name>
    <dbReference type="NCBI Taxonomy" id="398512"/>
    <lineage>
        <taxon>Bacteria</taxon>
        <taxon>Bacillati</taxon>
        <taxon>Bacillota</taxon>
        <taxon>Clostridia</taxon>
        <taxon>Eubacteriales</taxon>
        <taxon>Oscillospiraceae</taxon>
        <taxon>Pseudobacteroides</taxon>
    </lineage>
</organism>
<feature type="transmembrane region" description="Helical" evidence="1">
    <location>
        <begin position="34"/>
        <end position="54"/>
    </location>
</feature>
<feature type="transmembrane region" description="Helical" evidence="1">
    <location>
        <begin position="162"/>
        <end position="179"/>
    </location>
</feature>
<name>A0A0L6JM58_9FIRM</name>
<evidence type="ECO:0000313" key="3">
    <source>
        <dbReference type="Proteomes" id="UP000036923"/>
    </source>
</evidence>
<accession>A0A0L6JM58</accession>
<keyword evidence="1" id="KW-1133">Transmembrane helix</keyword>
<keyword evidence="1" id="KW-0812">Transmembrane</keyword>
<dbReference type="AlphaFoldDB" id="A0A0L6JM58"/>
<sequence length="535" mass="61993">MDENAKIGLENHPKKKTINDIPDMNGVKGKAKKGLIFVLLWIAAAVMAFNFSHVTDIDTFFHLSVGRDIMENGFTTVDPFSMHKLNFSSQQWLSDVVFFLIYKFFGFTGLYVFQILVAALIIFVVYKINCLVSDNKRYLSLFLAIASVWLFQNTFIRIRPQIFTILLFALEIYILETYLRKRNFKALLFLPVLCVLLANFHIGAFPMFFVLMLPYLADSLVKADFFKIRLGYFKKDGSKLFKTLLMFFIPLIPLCIFNPYGVKKILYFTSMFNSEITKNIVEWKSPNFGSNLGAIISLSLIIVTVIVIIQFALTEKRFTVKSILMFLGLTIMTLYAVRFYTYYMTFVGLILLEKLGTDFGKESKRIKAKKAAEENTFGEKTARVLESKPAAGVLVLIIIAGITIKTVLGMWQTTLFQLYPVKAAEYIKNNLDYKNIRLFNDYDDGGFLMFNGIKVFIDSRADLYTSQFNSGCTVLKDYDEIMVNPENYEEIFKKYDFQYILVNPSLNYDLYQYLRKDINYRIVTDDEYYILYKRS</sequence>
<feature type="transmembrane region" description="Helical" evidence="1">
    <location>
        <begin position="240"/>
        <end position="262"/>
    </location>
</feature>
<evidence type="ECO:0000256" key="1">
    <source>
        <dbReference type="SAM" id="Phobius"/>
    </source>
</evidence>
<dbReference type="OrthoDB" id="9786218at2"/>
<evidence type="ECO:0000313" key="2">
    <source>
        <dbReference type="EMBL" id="KNY26838.1"/>
    </source>
</evidence>
<dbReference type="Proteomes" id="UP000036923">
    <property type="component" value="Unassembled WGS sequence"/>
</dbReference>
<dbReference type="EMBL" id="LGTC01000001">
    <property type="protein sequence ID" value="KNY26838.1"/>
    <property type="molecule type" value="Genomic_DNA"/>
</dbReference>
<feature type="transmembrane region" description="Helical" evidence="1">
    <location>
        <begin position="96"/>
        <end position="126"/>
    </location>
</feature>